<sequence length="189" mass="22273">MSVEHVLMFILIAFVFYHFMCRCDRVEGLSSECDNNLQMHRIENNSLEDRSLCIEIEGPEKYINEMINYPGFKEGKCPREYKTIDTPSRPIPFEKCGSDCCFSTVYSDALPNRDFCYHDHQCASGKCQTHQWTDSSSYDCKNYFWSVHPSDNNMCVPDTERCKRFTYDCIIKDYPYETSEHYINKKCIT</sequence>
<name>A0A6C0FBG3_9ZZZZ</name>
<protein>
    <submittedName>
        <fullName evidence="1">Uncharacterized protein</fullName>
    </submittedName>
</protein>
<proteinExistence type="predicted"/>
<dbReference type="EMBL" id="MN738838">
    <property type="protein sequence ID" value="QHT39018.1"/>
    <property type="molecule type" value="Genomic_DNA"/>
</dbReference>
<organism evidence="1">
    <name type="scientific">viral metagenome</name>
    <dbReference type="NCBI Taxonomy" id="1070528"/>
    <lineage>
        <taxon>unclassified sequences</taxon>
        <taxon>metagenomes</taxon>
        <taxon>organismal metagenomes</taxon>
    </lineage>
</organism>
<dbReference type="AlphaFoldDB" id="A0A6C0FBG3"/>
<evidence type="ECO:0000313" key="1">
    <source>
        <dbReference type="EMBL" id="QHT39018.1"/>
    </source>
</evidence>
<reference evidence="1" key="1">
    <citation type="journal article" date="2020" name="Nature">
        <title>Giant virus diversity and host interactions through global metagenomics.</title>
        <authorList>
            <person name="Schulz F."/>
            <person name="Roux S."/>
            <person name="Paez-Espino D."/>
            <person name="Jungbluth S."/>
            <person name="Walsh D.A."/>
            <person name="Denef V.J."/>
            <person name="McMahon K.D."/>
            <person name="Konstantinidis K.T."/>
            <person name="Eloe-Fadrosh E.A."/>
            <person name="Kyrpides N.C."/>
            <person name="Woyke T."/>
        </authorList>
    </citation>
    <scope>NUCLEOTIDE SEQUENCE</scope>
    <source>
        <strain evidence="1">GVMAG-S-ERX556126-94</strain>
    </source>
</reference>
<accession>A0A6C0FBG3</accession>